<dbReference type="Proteomes" id="UP000501346">
    <property type="component" value="Chromosome ScXIII"/>
</dbReference>
<feature type="region of interest" description="Disordered" evidence="6">
    <location>
        <begin position="20"/>
        <end position="40"/>
    </location>
</feature>
<sequence>MANNNSDRQGLEPRVIRTLGSQALSGPSISNRTSSSEANPHFSKNVKEAMIKTASPTPLSTPIYRIAQACDRCRSKKTRCDGKRPQCSQCAAVGFECRISDKLLRKAYPKGYTESLEERVRELEAENKRLLALCDIKEQQISLVSQSRPQTSTDNTINGNFKHDLKDAPLNLSSTNIYLLNQTVNKQLQNGKMDGDNSGSAMSPLGAPPPPPHKDHLCDGVSCTNHLHVKPTSTSLNDPTAISFEQDEAPGLPAVKALKSMTAHQRSTQLATLVSLSIPRSTEEILFIPQLLTRIRQIFGFNSKQCLYTVSLLSSLKNRLPAPRLLAPSTSTKLKEKDEDKKLDDDSAFVKMFQSTNLSEFVDLKKFLISLKFNINSFSKQSEKPANDQDDELLSLTEIKELLHLFFKFWSNQVPILNNDHFLIYFNNFVEVVKHLSTENLETNNTTKSTVTTNHEIFALKLLMMLQMGLLVKIKMEKIKYTVPKNPKAKYARLMAYYHQLSLIIPKNPYFLNMSTTSLPSLQLLSLASFYYLNVGDISAIYGVRGRIVSMAQQLRLHRCPSAVLSVHSNPVLQKFEQSERRLLFWAIYYVDVFASLQLGVPRLLKDFDIECALPISDVEYKDQLSMENEKADKKAKKIQLQGQVSSFSLQIIRFAKILGNILDSIFKRGMMDERITSEVALVHENALDNWRNQLPEMYYFQITVNGTVNLDEIRATNQRNTETKFDKKDIILFEKKILLLFYFLAKSMIHLPVIATKPLPKNVDNATKKKQSMFNNDSKGATNQDHMILDVDMTSPAIRTSSSYIILQQATNATLTIFQAINSMYLPLPLNVSRTLIRFSLLCARGSLEYTKGGALFLDNKNLLLDTIKDIENDRLLDLPGIASWHTLKLFDMSINLLLKAPNVKVERLDKFLEKKLNYYNRLMGLPPATTTSLKPLFGSQSKNSLENRQRTPNVKRENPEHEYLYGNDSNNNNNSEAGHSPMTNTTNGNKRLKYEKDAKRNAKDGGISKGENAHNFQNDTKKNMSTSNLFPFSFSNTDLTALFTHPEGPNCTNTNNGNVDVCNRASTDATDANIENLSFLNMAPFLQTGSSNIGQNTIENKPMHMDAIFSLPSNLDLMKDNMDSKPEQLEPVIKQNPENSKNNQFHQKGKSTNMEKNNLSFNNKSNYSLTKLMRLLNNDNSFSNISINNFLYQNDQNSASADPGTNKKAVTNAGANFKSPSTGSNTSQGSILGSTKHGMDNCDFNDLGNFNNFMTNVNYSGVDYDYIVDASLGLAPLLVDTPDISNTNTTSTTSNRSKNSIILDTTFNDDLDRSRMNAREVLNPTDSILSQGMVSSVSTRNTSNQRSLSSGNDSKGDSSSQENSKSATGNQLDTPSTLFQMRRTSSGPSASHRGPRRPQKNRYNTDRSKSSGGGSSNTDNVSDLFQWQNAK</sequence>
<keyword evidence="2" id="KW-0479">Metal-binding</keyword>
<feature type="region of interest" description="Disordered" evidence="6">
    <location>
        <begin position="936"/>
        <end position="1024"/>
    </location>
</feature>
<evidence type="ECO:0000256" key="1">
    <source>
        <dbReference type="ARBA" id="ARBA00004123"/>
    </source>
</evidence>
<evidence type="ECO:0000256" key="5">
    <source>
        <dbReference type="SAM" id="Coils"/>
    </source>
</evidence>
<feature type="compositionally biased region" description="Polar residues" evidence="6">
    <location>
        <begin position="1220"/>
        <end position="1234"/>
    </location>
</feature>
<dbReference type="CDD" id="cd00067">
    <property type="entry name" value="GAL4"/>
    <property type="match status" value="1"/>
</dbReference>
<gene>
    <name evidence="8" type="primary">CAT8_1</name>
    <name evidence="8" type="ORF">GRS66_004185</name>
</gene>
<feature type="compositionally biased region" description="Polar residues" evidence="6">
    <location>
        <begin position="1418"/>
        <end position="1433"/>
    </location>
</feature>
<dbReference type="GO" id="GO:0003677">
    <property type="term" value="F:DNA binding"/>
    <property type="evidence" value="ECO:0007669"/>
    <property type="project" value="UniProtKB-KW"/>
</dbReference>
<dbReference type="GO" id="GO:0045944">
    <property type="term" value="P:positive regulation of transcription by RNA polymerase II"/>
    <property type="evidence" value="ECO:0007669"/>
    <property type="project" value="UniProtKB-ARBA"/>
</dbReference>
<evidence type="ECO:0000256" key="3">
    <source>
        <dbReference type="ARBA" id="ARBA00022833"/>
    </source>
</evidence>
<organism evidence="8 9">
    <name type="scientific">Saccharomyces pastorianus</name>
    <name type="common">Lager yeast</name>
    <name type="synonym">Saccharomyces cerevisiae x Saccharomyces eubayanus</name>
    <dbReference type="NCBI Taxonomy" id="27292"/>
    <lineage>
        <taxon>Eukaryota</taxon>
        <taxon>Fungi</taxon>
        <taxon>Dikarya</taxon>
        <taxon>Ascomycota</taxon>
        <taxon>Saccharomycotina</taxon>
        <taxon>Saccharomycetes</taxon>
        <taxon>Saccharomycetales</taxon>
        <taxon>Saccharomycetaceae</taxon>
        <taxon>Saccharomyces</taxon>
    </lineage>
</organism>
<comment type="subcellular location">
    <subcellularLocation>
        <location evidence="1">Nucleus</location>
    </subcellularLocation>
</comment>
<dbReference type="SUPFAM" id="SSF57701">
    <property type="entry name" value="Zn2/Cys6 DNA-binding domain"/>
    <property type="match status" value="1"/>
</dbReference>
<accession>A0A6C1DYH2</accession>
<dbReference type="PROSITE" id="PS00463">
    <property type="entry name" value="ZN2_CY6_FUNGAL_1"/>
    <property type="match status" value="1"/>
</dbReference>
<evidence type="ECO:0000259" key="7">
    <source>
        <dbReference type="PROSITE" id="PS50048"/>
    </source>
</evidence>
<proteinExistence type="predicted"/>
<feature type="compositionally biased region" description="Polar residues" evidence="6">
    <location>
        <begin position="20"/>
        <end position="38"/>
    </location>
</feature>
<name>A0A6C1DYH2_SACPS</name>
<feature type="coiled-coil region" evidence="5">
    <location>
        <begin position="113"/>
        <end position="140"/>
    </location>
</feature>
<dbReference type="CDD" id="cd15485">
    <property type="entry name" value="ZIP_Cat8"/>
    <property type="match status" value="1"/>
</dbReference>
<feature type="region of interest" description="Disordered" evidence="6">
    <location>
        <begin position="1200"/>
        <end position="1234"/>
    </location>
</feature>
<reference evidence="8 9" key="1">
    <citation type="journal article" date="2019" name="BMC Genomics">
        <title>Chromosome level assembly and comparative genome analysis confirm lager-brewing yeasts originated from a single hybridization.</title>
        <authorList>
            <person name="Salazar A.N."/>
            <person name="Gorter de Vries A.R."/>
            <person name="van den Broek M."/>
            <person name="Brouwers N."/>
            <person name="de la Torre Cortes P."/>
            <person name="Kuijpers N.G.A."/>
            <person name="Daran J.G."/>
            <person name="Abeel T."/>
        </authorList>
    </citation>
    <scope>NUCLEOTIDE SEQUENCE [LARGE SCALE GENOMIC DNA]</scope>
    <source>
        <strain evidence="8 9">CBS 1483</strain>
    </source>
</reference>
<dbReference type="Pfam" id="PF00172">
    <property type="entry name" value="Zn_clus"/>
    <property type="match status" value="1"/>
</dbReference>
<keyword evidence="4" id="KW-0539">Nucleus</keyword>
<dbReference type="Pfam" id="PF04082">
    <property type="entry name" value="Fungal_trans"/>
    <property type="match status" value="1"/>
</dbReference>
<dbReference type="GO" id="GO:0005634">
    <property type="term" value="C:nucleus"/>
    <property type="evidence" value="ECO:0007669"/>
    <property type="project" value="UniProtKB-SubCell"/>
</dbReference>
<feature type="compositionally biased region" description="Low complexity" evidence="6">
    <location>
        <begin position="1349"/>
        <end position="1362"/>
    </location>
</feature>
<dbReference type="SMART" id="SM00066">
    <property type="entry name" value="GAL4"/>
    <property type="match status" value="1"/>
</dbReference>
<dbReference type="InterPro" id="IPR050987">
    <property type="entry name" value="AtrR-like"/>
</dbReference>
<keyword evidence="8" id="KW-0238">DNA-binding</keyword>
<keyword evidence="5" id="KW-0175">Coiled coil</keyword>
<dbReference type="PANTHER" id="PTHR46910:SF12">
    <property type="entry name" value="REGULATORY PROTEIN CAT8"/>
    <property type="match status" value="1"/>
</dbReference>
<feature type="region of interest" description="Disordered" evidence="6">
    <location>
        <begin position="1324"/>
        <end position="1433"/>
    </location>
</feature>
<feature type="compositionally biased region" description="Polar residues" evidence="6">
    <location>
        <begin position="1363"/>
        <end position="1391"/>
    </location>
</feature>
<feature type="compositionally biased region" description="Polar residues" evidence="6">
    <location>
        <begin position="936"/>
        <end position="946"/>
    </location>
</feature>
<dbReference type="InterPro" id="IPR036864">
    <property type="entry name" value="Zn2-C6_fun-type_DNA-bd_sf"/>
</dbReference>
<dbReference type="CDD" id="cd12148">
    <property type="entry name" value="fungal_TF_MHR"/>
    <property type="match status" value="1"/>
</dbReference>
<evidence type="ECO:0000256" key="4">
    <source>
        <dbReference type="ARBA" id="ARBA00023242"/>
    </source>
</evidence>
<dbReference type="EMBL" id="CP048994">
    <property type="protein sequence ID" value="QID81789.1"/>
    <property type="molecule type" value="Genomic_DNA"/>
</dbReference>
<dbReference type="Gene3D" id="4.10.240.10">
    <property type="entry name" value="Zn(2)-C6 fungal-type DNA-binding domain"/>
    <property type="match status" value="1"/>
</dbReference>
<dbReference type="PROSITE" id="PS50048">
    <property type="entry name" value="ZN2_CY6_FUNGAL_2"/>
    <property type="match status" value="1"/>
</dbReference>
<feature type="compositionally biased region" description="Polar residues" evidence="6">
    <location>
        <begin position="1326"/>
        <end position="1348"/>
    </location>
</feature>
<dbReference type="GO" id="GO:0000981">
    <property type="term" value="F:DNA-binding transcription factor activity, RNA polymerase II-specific"/>
    <property type="evidence" value="ECO:0007669"/>
    <property type="project" value="InterPro"/>
</dbReference>
<dbReference type="GO" id="GO:0006351">
    <property type="term" value="P:DNA-templated transcription"/>
    <property type="evidence" value="ECO:0007669"/>
    <property type="project" value="InterPro"/>
</dbReference>
<evidence type="ECO:0000313" key="8">
    <source>
        <dbReference type="EMBL" id="QID81789.1"/>
    </source>
</evidence>
<dbReference type="InterPro" id="IPR001138">
    <property type="entry name" value="Zn2Cys6_DnaBD"/>
</dbReference>
<feature type="domain" description="Zn(2)-C6 fungal-type" evidence="7">
    <location>
        <begin position="69"/>
        <end position="99"/>
    </location>
</feature>
<dbReference type="PANTHER" id="PTHR46910">
    <property type="entry name" value="TRANSCRIPTION FACTOR PDR1"/>
    <property type="match status" value="1"/>
</dbReference>
<feature type="region of interest" description="Disordered" evidence="6">
    <location>
        <begin position="1137"/>
        <end position="1162"/>
    </location>
</feature>
<dbReference type="SMART" id="SM00906">
    <property type="entry name" value="Fungal_trans"/>
    <property type="match status" value="1"/>
</dbReference>
<dbReference type="OrthoDB" id="1924787at2759"/>
<keyword evidence="3" id="KW-0862">Zinc</keyword>
<evidence type="ECO:0000256" key="2">
    <source>
        <dbReference type="ARBA" id="ARBA00022723"/>
    </source>
</evidence>
<keyword evidence="9" id="KW-1185">Reference proteome</keyword>
<feature type="compositionally biased region" description="Polar residues" evidence="6">
    <location>
        <begin position="1138"/>
        <end position="1162"/>
    </location>
</feature>
<feature type="compositionally biased region" description="Basic and acidic residues" evidence="6">
    <location>
        <begin position="947"/>
        <end position="965"/>
    </location>
</feature>
<dbReference type="InterPro" id="IPR007219">
    <property type="entry name" value="XnlR_reg_dom"/>
</dbReference>
<feature type="compositionally biased region" description="Basic and acidic residues" evidence="6">
    <location>
        <begin position="994"/>
        <end position="1005"/>
    </location>
</feature>
<evidence type="ECO:0000313" key="9">
    <source>
        <dbReference type="Proteomes" id="UP000501346"/>
    </source>
</evidence>
<dbReference type="GO" id="GO:0008270">
    <property type="term" value="F:zinc ion binding"/>
    <property type="evidence" value="ECO:0007669"/>
    <property type="project" value="InterPro"/>
</dbReference>
<evidence type="ECO:0000256" key="6">
    <source>
        <dbReference type="SAM" id="MobiDB-lite"/>
    </source>
</evidence>
<protein>
    <submittedName>
        <fullName evidence="8">DNA-binding transcription factor cat8</fullName>
    </submittedName>
</protein>